<accession>A0A8X8X1C4</accession>
<feature type="compositionally biased region" description="Basic and acidic residues" evidence="1">
    <location>
        <begin position="32"/>
        <end position="41"/>
    </location>
</feature>
<comment type="caution">
    <text evidence="2">The sequence shown here is derived from an EMBL/GenBank/DDBJ whole genome shotgun (WGS) entry which is preliminary data.</text>
</comment>
<reference evidence="2" key="2">
    <citation type="submission" date="2020-08" db="EMBL/GenBank/DDBJ databases">
        <title>Plant Genome Project.</title>
        <authorList>
            <person name="Zhang R.-G."/>
        </authorList>
    </citation>
    <scope>NUCLEOTIDE SEQUENCE</scope>
    <source>
        <strain evidence="2">Huo1</strain>
        <tissue evidence="2">Leaf</tissue>
    </source>
</reference>
<organism evidence="2">
    <name type="scientific">Salvia splendens</name>
    <name type="common">Scarlet sage</name>
    <dbReference type="NCBI Taxonomy" id="180675"/>
    <lineage>
        <taxon>Eukaryota</taxon>
        <taxon>Viridiplantae</taxon>
        <taxon>Streptophyta</taxon>
        <taxon>Embryophyta</taxon>
        <taxon>Tracheophyta</taxon>
        <taxon>Spermatophyta</taxon>
        <taxon>Magnoliopsida</taxon>
        <taxon>eudicotyledons</taxon>
        <taxon>Gunneridae</taxon>
        <taxon>Pentapetalae</taxon>
        <taxon>asterids</taxon>
        <taxon>lamiids</taxon>
        <taxon>Lamiales</taxon>
        <taxon>Lamiaceae</taxon>
        <taxon>Nepetoideae</taxon>
        <taxon>Mentheae</taxon>
        <taxon>Salviinae</taxon>
        <taxon>Salvia</taxon>
        <taxon>Salvia subgen. Calosphace</taxon>
        <taxon>core Calosphace</taxon>
    </lineage>
</organism>
<proteinExistence type="predicted"/>
<feature type="region of interest" description="Disordered" evidence="1">
    <location>
        <begin position="1"/>
        <end position="97"/>
    </location>
</feature>
<evidence type="ECO:0000256" key="1">
    <source>
        <dbReference type="SAM" id="MobiDB-lite"/>
    </source>
</evidence>
<evidence type="ECO:0000313" key="3">
    <source>
        <dbReference type="Proteomes" id="UP000298416"/>
    </source>
</evidence>
<gene>
    <name evidence="2" type="ORF">SASPL_136250</name>
</gene>
<reference evidence="2" key="1">
    <citation type="submission" date="2018-01" db="EMBL/GenBank/DDBJ databases">
        <authorList>
            <person name="Mao J.F."/>
        </authorList>
    </citation>
    <scope>NUCLEOTIDE SEQUENCE</scope>
    <source>
        <strain evidence="2">Huo1</strain>
        <tissue evidence="2">Leaf</tissue>
    </source>
</reference>
<protein>
    <submittedName>
        <fullName evidence="2">Uncharacterized protein</fullName>
    </submittedName>
</protein>
<evidence type="ECO:0000313" key="2">
    <source>
        <dbReference type="EMBL" id="KAG6404015.1"/>
    </source>
</evidence>
<keyword evidence="3" id="KW-1185">Reference proteome</keyword>
<dbReference type="AlphaFoldDB" id="A0A8X8X1C4"/>
<dbReference type="EMBL" id="PNBA02000013">
    <property type="protein sequence ID" value="KAG6404015.1"/>
    <property type="molecule type" value="Genomic_DNA"/>
</dbReference>
<sequence>MTVSGGESTALIARDQEDGLVGRRPAAKRSRTKAEASRLRNGDGSGIGRSSRRHAASSSRTKAQGRSGFCSRPSSCTRIMSKSKGEFGIGRKISMHK</sequence>
<name>A0A8X8X1C4_SALSN</name>
<dbReference type="Proteomes" id="UP000298416">
    <property type="component" value="Unassembled WGS sequence"/>
</dbReference>